<protein>
    <recommendedName>
        <fullName evidence="1">Ig-like domain-containing protein</fullName>
    </recommendedName>
</protein>
<gene>
    <name evidence="2" type="ORF">CUNI_LOCUS16228</name>
</gene>
<evidence type="ECO:0000313" key="3">
    <source>
        <dbReference type="Proteomes" id="UP000678393"/>
    </source>
</evidence>
<dbReference type="InterPro" id="IPR013783">
    <property type="entry name" value="Ig-like_fold"/>
</dbReference>
<dbReference type="InterPro" id="IPR013098">
    <property type="entry name" value="Ig_I-set"/>
</dbReference>
<evidence type="ECO:0000259" key="1">
    <source>
        <dbReference type="PROSITE" id="PS50835"/>
    </source>
</evidence>
<dbReference type="Gene3D" id="2.60.40.10">
    <property type="entry name" value="Immunoglobulins"/>
    <property type="match status" value="1"/>
</dbReference>
<dbReference type="PANTHER" id="PTHR23279:SF36">
    <property type="entry name" value="DEFECTIVE PROBOSCIS EXTENSION RESPONSE 9, ISOFORM A"/>
    <property type="match status" value="1"/>
</dbReference>
<dbReference type="InterPro" id="IPR037448">
    <property type="entry name" value="Zig-8"/>
</dbReference>
<dbReference type="PANTHER" id="PTHR23279">
    <property type="entry name" value="DEFECTIVE PROBOSCIS EXTENSION RESPONSE DPR -RELATED"/>
    <property type="match status" value="1"/>
</dbReference>
<feature type="non-terminal residue" evidence="2">
    <location>
        <position position="132"/>
    </location>
</feature>
<dbReference type="GO" id="GO:0032589">
    <property type="term" value="C:neuron projection membrane"/>
    <property type="evidence" value="ECO:0007669"/>
    <property type="project" value="TreeGrafter"/>
</dbReference>
<reference evidence="2" key="1">
    <citation type="submission" date="2021-04" db="EMBL/GenBank/DDBJ databases">
        <authorList>
            <consortium name="Molecular Ecology Group"/>
        </authorList>
    </citation>
    <scope>NUCLEOTIDE SEQUENCE</scope>
</reference>
<feature type="domain" description="Ig-like" evidence="1">
    <location>
        <begin position="12"/>
        <end position="103"/>
    </location>
</feature>
<dbReference type="InterPro" id="IPR003599">
    <property type="entry name" value="Ig_sub"/>
</dbReference>
<dbReference type="SMART" id="SM00408">
    <property type="entry name" value="IGc2"/>
    <property type="match status" value="1"/>
</dbReference>
<feature type="non-terminal residue" evidence="2">
    <location>
        <position position="1"/>
    </location>
</feature>
<dbReference type="SMART" id="SM00409">
    <property type="entry name" value="IG"/>
    <property type="match status" value="1"/>
</dbReference>
<evidence type="ECO:0000313" key="2">
    <source>
        <dbReference type="EMBL" id="CAG5130670.1"/>
    </source>
</evidence>
<keyword evidence="3" id="KW-1185">Reference proteome</keyword>
<dbReference type="Pfam" id="PF07679">
    <property type="entry name" value="I-set"/>
    <property type="match status" value="1"/>
</dbReference>
<dbReference type="InterPro" id="IPR007110">
    <property type="entry name" value="Ig-like_dom"/>
</dbReference>
<dbReference type="InterPro" id="IPR036179">
    <property type="entry name" value="Ig-like_dom_sf"/>
</dbReference>
<sequence>CLSIPAIRYREPEFEPGPAKVTHRRGEKARLYCSVKHLGERTVVWRKVPNTNPLTIGATTWIDDARIYVDHKNRQWDLVIEGVTSYDSGEYECQISISKKLLRHVVELYVTETASGQVKRNPEIVITGTQFA</sequence>
<comment type="caution">
    <text evidence="2">The sequence shown here is derived from an EMBL/GenBank/DDBJ whole genome shotgun (WGS) entry which is preliminary data.</text>
</comment>
<dbReference type="Proteomes" id="UP000678393">
    <property type="component" value="Unassembled WGS sequence"/>
</dbReference>
<accession>A0A8S3ZS69</accession>
<name>A0A8S3ZS69_9EUPU</name>
<dbReference type="EMBL" id="CAJHNH020004188">
    <property type="protein sequence ID" value="CAG5130670.1"/>
    <property type="molecule type" value="Genomic_DNA"/>
</dbReference>
<dbReference type="SUPFAM" id="SSF48726">
    <property type="entry name" value="Immunoglobulin"/>
    <property type="match status" value="1"/>
</dbReference>
<organism evidence="2 3">
    <name type="scientific">Candidula unifasciata</name>
    <dbReference type="NCBI Taxonomy" id="100452"/>
    <lineage>
        <taxon>Eukaryota</taxon>
        <taxon>Metazoa</taxon>
        <taxon>Spiralia</taxon>
        <taxon>Lophotrochozoa</taxon>
        <taxon>Mollusca</taxon>
        <taxon>Gastropoda</taxon>
        <taxon>Heterobranchia</taxon>
        <taxon>Euthyneura</taxon>
        <taxon>Panpulmonata</taxon>
        <taxon>Eupulmonata</taxon>
        <taxon>Stylommatophora</taxon>
        <taxon>Helicina</taxon>
        <taxon>Helicoidea</taxon>
        <taxon>Geomitridae</taxon>
        <taxon>Candidula</taxon>
    </lineage>
</organism>
<proteinExistence type="predicted"/>
<dbReference type="AlphaFoldDB" id="A0A8S3ZS69"/>
<dbReference type="OrthoDB" id="6046832at2759"/>
<dbReference type="InterPro" id="IPR003598">
    <property type="entry name" value="Ig_sub2"/>
</dbReference>
<dbReference type="PROSITE" id="PS50835">
    <property type="entry name" value="IG_LIKE"/>
    <property type="match status" value="1"/>
</dbReference>
<dbReference type="GO" id="GO:0050808">
    <property type="term" value="P:synapse organization"/>
    <property type="evidence" value="ECO:0007669"/>
    <property type="project" value="TreeGrafter"/>
</dbReference>